<dbReference type="EMBL" id="MIGC01002018">
    <property type="protein sequence ID" value="PHJ21793.1"/>
    <property type="molecule type" value="Genomic_DNA"/>
</dbReference>
<dbReference type="VEuPathDB" id="ToxoDB:CSUI_004363"/>
<evidence type="ECO:0000313" key="2">
    <source>
        <dbReference type="EMBL" id="PHJ21793.1"/>
    </source>
</evidence>
<sequence>MNGRSALPGLPRQRRSGASSSVTRVWLHSPLTLQRALLLPLPPSLTERPSLPLGRGISDLRFRCSRASRRLRLFRLRCCLLV</sequence>
<accession>A0A2C6L1T4</accession>
<evidence type="ECO:0000313" key="3">
    <source>
        <dbReference type="Proteomes" id="UP000221165"/>
    </source>
</evidence>
<feature type="region of interest" description="Disordered" evidence="1">
    <location>
        <begin position="1"/>
        <end position="22"/>
    </location>
</feature>
<reference evidence="2 3" key="1">
    <citation type="journal article" date="2017" name="Int. J. Parasitol.">
        <title>The genome of the protozoan parasite Cystoisospora suis and a reverse vaccinology approach to identify vaccine candidates.</title>
        <authorList>
            <person name="Palmieri N."/>
            <person name="Shrestha A."/>
            <person name="Ruttkowski B."/>
            <person name="Beck T."/>
            <person name="Vogl C."/>
            <person name="Tomley F."/>
            <person name="Blake D.P."/>
            <person name="Joachim A."/>
        </authorList>
    </citation>
    <scope>NUCLEOTIDE SEQUENCE [LARGE SCALE GENOMIC DNA]</scope>
    <source>
        <strain evidence="2 3">Wien I</strain>
    </source>
</reference>
<keyword evidence="3" id="KW-1185">Reference proteome</keyword>
<name>A0A2C6L1T4_9APIC</name>
<evidence type="ECO:0000256" key="1">
    <source>
        <dbReference type="SAM" id="MobiDB-lite"/>
    </source>
</evidence>
<proteinExistence type="predicted"/>
<comment type="caution">
    <text evidence="2">The sequence shown here is derived from an EMBL/GenBank/DDBJ whole genome shotgun (WGS) entry which is preliminary data.</text>
</comment>
<dbReference type="RefSeq" id="XP_067923473.1">
    <property type="nucleotide sequence ID" value="XM_068064555.1"/>
</dbReference>
<gene>
    <name evidence="2" type="ORF">CSUI_004363</name>
</gene>
<dbReference type="AlphaFoldDB" id="A0A2C6L1T4"/>
<dbReference type="GeneID" id="94427766"/>
<dbReference type="Proteomes" id="UP000221165">
    <property type="component" value="Unassembled WGS sequence"/>
</dbReference>
<organism evidence="2 3">
    <name type="scientific">Cystoisospora suis</name>
    <dbReference type="NCBI Taxonomy" id="483139"/>
    <lineage>
        <taxon>Eukaryota</taxon>
        <taxon>Sar</taxon>
        <taxon>Alveolata</taxon>
        <taxon>Apicomplexa</taxon>
        <taxon>Conoidasida</taxon>
        <taxon>Coccidia</taxon>
        <taxon>Eucoccidiorida</taxon>
        <taxon>Eimeriorina</taxon>
        <taxon>Sarcocystidae</taxon>
        <taxon>Cystoisospora</taxon>
    </lineage>
</organism>
<protein>
    <submittedName>
        <fullName evidence="2">Uncharacterized protein</fullName>
    </submittedName>
</protein>